<feature type="compositionally biased region" description="Low complexity" evidence="1">
    <location>
        <begin position="28"/>
        <end position="42"/>
    </location>
</feature>
<dbReference type="EMBL" id="JANPWB010000002">
    <property type="protein sequence ID" value="KAJ1210265.1"/>
    <property type="molecule type" value="Genomic_DNA"/>
</dbReference>
<accession>A0AAV7WBJ7</accession>
<name>A0AAV7WBJ7_PLEWA</name>
<sequence>MAQGRRWGEWIICGAAVEACGRRAWPWPEAAGDAGDPLGPAPTECAPAKTNQGGPESGLRDRGVSLASGLASPLPTWSTAEPEAAGEPSTWGPTASDPEWSGTGACWPLARAGNPPEKGATSRGTESPVRRLDPWAPVGELETGAPGLCGSRPAPVSLENWRRGRLVLGPLPALLESVNGPGGRRGADWAPTPGTLCHTKERA</sequence>
<evidence type="ECO:0000313" key="3">
    <source>
        <dbReference type="Proteomes" id="UP001066276"/>
    </source>
</evidence>
<dbReference type="AlphaFoldDB" id="A0AAV7WBJ7"/>
<gene>
    <name evidence="2" type="ORF">NDU88_005631</name>
</gene>
<evidence type="ECO:0000256" key="1">
    <source>
        <dbReference type="SAM" id="MobiDB-lite"/>
    </source>
</evidence>
<organism evidence="2 3">
    <name type="scientific">Pleurodeles waltl</name>
    <name type="common">Iberian ribbed newt</name>
    <dbReference type="NCBI Taxonomy" id="8319"/>
    <lineage>
        <taxon>Eukaryota</taxon>
        <taxon>Metazoa</taxon>
        <taxon>Chordata</taxon>
        <taxon>Craniata</taxon>
        <taxon>Vertebrata</taxon>
        <taxon>Euteleostomi</taxon>
        <taxon>Amphibia</taxon>
        <taxon>Batrachia</taxon>
        <taxon>Caudata</taxon>
        <taxon>Salamandroidea</taxon>
        <taxon>Salamandridae</taxon>
        <taxon>Pleurodelinae</taxon>
        <taxon>Pleurodeles</taxon>
    </lineage>
</organism>
<comment type="caution">
    <text evidence="2">The sequence shown here is derived from an EMBL/GenBank/DDBJ whole genome shotgun (WGS) entry which is preliminary data.</text>
</comment>
<reference evidence="2" key="1">
    <citation type="journal article" date="2022" name="bioRxiv">
        <title>Sequencing and chromosome-scale assembly of the giantPleurodeles waltlgenome.</title>
        <authorList>
            <person name="Brown T."/>
            <person name="Elewa A."/>
            <person name="Iarovenko S."/>
            <person name="Subramanian E."/>
            <person name="Araus A.J."/>
            <person name="Petzold A."/>
            <person name="Susuki M."/>
            <person name="Suzuki K.-i.T."/>
            <person name="Hayashi T."/>
            <person name="Toyoda A."/>
            <person name="Oliveira C."/>
            <person name="Osipova E."/>
            <person name="Leigh N.D."/>
            <person name="Simon A."/>
            <person name="Yun M.H."/>
        </authorList>
    </citation>
    <scope>NUCLEOTIDE SEQUENCE</scope>
    <source>
        <strain evidence="2">20211129_DDA</strain>
        <tissue evidence="2">Liver</tissue>
    </source>
</reference>
<feature type="region of interest" description="Disordered" evidence="1">
    <location>
        <begin position="28"/>
        <end position="133"/>
    </location>
</feature>
<keyword evidence="3" id="KW-1185">Reference proteome</keyword>
<feature type="region of interest" description="Disordered" evidence="1">
    <location>
        <begin position="176"/>
        <end position="203"/>
    </location>
</feature>
<protein>
    <submittedName>
        <fullName evidence="2">Uncharacterized protein</fullName>
    </submittedName>
</protein>
<proteinExistence type="predicted"/>
<evidence type="ECO:0000313" key="2">
    <source>
        <dbReference type="EMBL" id="KAJ1210265.1"/>
    </source>
</evidence>
<dbReference type="Proteomes" id="UP001066276">
    <property type="component" value="Chromosome 1_2"/>
</dbReference>